<evidence type="ECO:0000256" key="5">
    <source>
        <dbReference type="ARBA" id="ARBA00022553"/>
    </source>
</evidence>
<evidence type="ECO:0000256" key="4">
    <source>
        <dbReference type="ARBA" id="ARBA00022499"/>
    </source>
</evidence>
<dbReference type="PANTHER" id="PTHR10077:SF0">
    <property type="entry name" value="CALPASTATIN"/>
    <property type="match status" value="1"/>
</dbReference>
<comment type="caution">
    <text evidence="13">The sequence shown here is derived from an EMBL/GenBank/DDBJ whole genome shotgun (WGS) entry which is preliminary data.</text>
</comment>
<dbReference type="InterPro" id="IPR026998">
    <property type="entry name" value="Calpastatin"/>
</dbReference>
<feature type="compositionally biased region" description="Basic and acidic residues" evidence="12">
    <location>
        <begin position="333"/>
        <end position="343"/>
    </location>
</feature>
<evidence type="ECO:0000313" key="13">
    <source>
        <dbReference type="EMBL" id="CAB1422827.1"/>
    </source>
</evidence>
<evidence type="ECO:0000313" key="14">
    <source>
        <dbReference type="Proteomes" id="UP001153269"/>
    </source>
</evidence>
<feature type="region of interest" description="Disordered" evidence="12">
    <location>
        <begin position="454"/>
        <end position="555"/>
    </location>
</feature>
<feature type="region of interest" description="Disordered" evidence="12">
    <location>
        <begin position="272"/>
        <end position="411"/>
    </location>
</feature>
<keyword evidence="6" id="KW-0646">Protease inhibitor</keyword>
<dbReference type="Proteomes" id="UP001153269">
    <property type="component" value="Unassembled WGS sequence"/>
</dbReference>
<feature type="region of interest" description="Disordered" evidence="12">
    <location>
        <begin position="912"/>
        <end position="941"/>
    </location>
</feature>
<feature type="compositionally biased region" description="Low complexity" evidence="12">
    <location>
        <begin position="353"/>
        <end position="370"/>
    </location>
</feature>
<proteinExistence type="inferred from homology"/>
<dbReference type="PANTHER" id="PTHR10077">
    <property type="entry name" value="CALPASTATIN"/>
    <property type="match status" value="1"/>
</dbReference>
<dbReference type="Pfam" id="PF00748">
    <property type="entry name" value="Calpain_inhib"/>
    <property type="match status" value="5"/>
</dbReference>
<keyword evidence="14" id="KW-1185">Reference proteome</keyword>
<evidence type="ECO:0000256" key="11">
    <source>
        <dbReference type="ARBA" id="ARBA00033013"/>
    </source>
</evidence>
<keyword evidence="9" id="KW-0832">Ubl conjugation</keyword>
<feature type="compositionally biased region" description="Basic and acidic residues" evidence="12">
    <location>
        <begin position="722"/>
        <end position="732"/>
    </location>
</feature>
<comment type="similarity">
    <text evidence="2">Belongs to the protease inhibitor I27 (calpastatin) family.</text>
</comment>
<organism evidence="13 14">
    <name type="scientific">Pleuronectes platessa</name>
    <name type="common">European plaice</name>
    <dbReference type="NCBI Taxonomy" id="8262"/>
    <lineage>
        <taxon>Eukaryota</taxon>
        <taxon>Metazoa</taxon>
        <taxon>Chordata</taxon>
        <taxon>Craniata</taxon>
        <taxon>Vertebrata</taxon>
        <taxon>Euteleostomi</taxon>
        <taxon>Actinopterygii</taxon>
        <taxon>Neopterygii</taxon>
        <taxon>Teleostei</taxon>
        <taxon>Neoteleostei</taxon>
        <taxon>Acanthomorphata</taxon>
        <taxon>Carangaria</taxon>
        <taxon>Pleuronectiformes</taxon>
        <taxon>Pleuronectoidei</taxon>
        <taxon>Pleuronectidae</taxon>
        <taxon>Pleuronectes</taxon>
    </lineage>
</organism>
<feature type="region of interest" description="Disordered" evidence="12">
    <location>
        <begin position="186"/>
        <end position="215"/>
    </location>
</feature>
<evidence type="ECO:0000256" key="12">
    <source>
        <dbReference type="SAM" id="MobiDB-lite"/>
    </source>
</evidence>
<evidence type="ECO:0000256" key="1">
    <source>
        <dbReference type="ARBA" id="ARBA00002637"/>
    </source>
</evidence>
<feature type="compositionally biased region" description="Basic and acidic residues" evidence="12">
    <location>
        <begin position="294"/>
        <end position="305"/>
    </location>
</feature>
<feature type="region of interest" description="Disordered" evidence="12">
    <location>
        <begin position="954"/>
        <end position="1010"/>
    </location>
</feature>
<feature type="region of interest" description="Disordered" evidence="12">
    <location>
        <begin position="81"/>
        <end position="101"/>
    </location>
</feature>
<feature type="compositionally biased region" description="Basic and acidic residues" evidence="12">
    <location>
        <begin position="375"/>
        <end position="400"/>
    </location>
</feature>
<sequence length="1010" mass="104917">MAYAAYWMSLQKGAASSPLDVRPSNRSSAYCPPVGHCYGKSLPNQAAPKPAAPVSTVKPAQFEKASSGSAMATRPGGVTAATGRATGSGVPAARSASLTAKTETAPVSQVKASVPSRATGTAAAAGTAVTAAVTKPKVSPKVTAKVQVEVPSTAAKAKEAPAVDPFDALASILPSADSIVPQQPVYTGPEVKEHGVTSEKGHKCGERDDTLPPGYRFEDMAPGPADVKPMDVPKPMNNDEALDLLSTGFMTSPVLPASKKQEITDKVCSASAGPANFAPPPVKKGERPAAAPPADKKAKMEKVSDDFSLESVLSSEPTTKAAAPAAVCTAPPADKKAKMEKPVVTKPKTAEGASMSLDALSALSDSLPEAAPKPESPKLRPEDIVSVDKLKEEKGMRVGDTEESIPPEYRFNRAELEKLPAPKPEPTMATGDALDFLSGDFMTSSAAPSVQAPVVASASAQKVESSALPPADKKGKVKKAPAKKDTTDGKLQANPGDSMSLDALSALCDTLPEDAPKPEAPKLRPEDIVSVDKLKEEKGMRVGDTEESIPPEYRFNKAELEKLPAPKPEPTMATGDALDFLSGDFMTSSAAPSVQAPVVPSAPSAQTKVEDLSALDLLAGDFVSPAKATGVKAPVPVRREPEIMVCPMPTPVQQKLEQPKTVIGDSMSLDALSALCDTLPEDAPKPEAPKLRPEDIVSVDKLEEEKGMRVGDTEESIPPEYRFNKAELEKLPAPKPEPTMGTGDALDFLSGDFMTSSAAPSVKAPVPPRSAPPAKPSADSALDALAGDFVGATAAPIVKSACAPTEADLQLAAGADSALDALSNTLEDITPIPQPTPVPTKDIVKEKKVVEERLIMMGERDDSLPPEYRLTEEDLKNMAEAKAKAAAAPKEKGLDDASALDLLSLDFSAAPQPAAPVQSTAATTKLEPPAQASEPLKPMAGAVLDSLADTLLPDAKELKSKTDQAKPKGKSKSKSKSKKHHAEEPSATDLLSAQLSSDVVSTTTKKGGKS</sequence>
<feature type="compositionally biased region" description="Pro residues" evidence="12">
    <location>
        <begin position="765"/>
        <end position="775"/>
    </location>
</feature>
<evidence type="ECO:0000256" key="10">
    <source>
        <dbReference type="ARBA" id="ARBA00022990"/>
    </source>
</evidence>
<feature type="compositionally biased region" description="Basic and acidic residues" evidence="12">
    <location>
        <begin position="954"/>
        <end position="966"/>
    </location>
</feature>
<feature type="compositionally biased region" description="Low complexity" evidence="12">
    <location>
        <begin position="912"/>
        <end position="924"/>
    </location>
</feature>
<reference evidence="13" key="1">
    <citation type="submission" date="2020-03" db="EMBL/GenBank/DDBJ databases">
        <authorList>
            <person name="Weist P."/>
        </authorList>
    </citation>
    <scope>NUCLEOTIDE SEQUENCE</scope>
</reference>
<accession>A0A9N7U1Y1</accession>
<evidence type="ECO:0000256" key="9">
    <source>
        <dbReference type="ARBA" id="ARBA00022843"/>
    </source>
</evidence>
<dbReference type="EMBL" id="CADEAL010000613">
    <property type="protein sequence ID" value="CAB1422827.1"/>
    <property type="molecule type" value="Genomic_DNA"/>
</dbReference>
<feature type="compositionally biased region" description="Basic and acidic residues" evidence="12">
    <location>
        <begin position="682"/>
        <end position="712"/>
    </location>
</feature>
<evidence type="ECO:0000256" key="3">
    <source>
        <dbReference type="ARBA" id="ARBA00017619"/>
    </source>
</evidence>
<evidence type="ECO:0000256" key="7">
    <source>
        <dbReference type="ARBA" id="ARBA00022704"/>
    </source>
</evidence>
<dbReference type="AlphaFoldDB" id="A0A9N7U1Y1"/>
<evidence type="ECO:0000256" key="2">
    <source>
        <dbReference type="ARBA" id="ARBA00009487"/>
    </source>
</evidence>
<feature type="compositionally biased region" description="Basic and acidic residues" evidence="12">
    <location>
        <begin position="190"/>
        <end position="210"/>
    </location>
</feature>
<feature type="region of interest" description="Disordered" evidence="12">
    <location>
        <begin position="679"/>
        <end position="779"/>
    </location>
</feature>
<feature type="compositionally biased region" description="Basic residues" evidence="12">
    <location>
        <begin position="967"/>
        <end position="980"/>
    </location>
</feature>
<comment type="function">
    <text evidence="1">Specific inhibition of calpain (calcium-dependent cysteine protease). Plays a key role in postmortem tenderization of meat and have been proposed to be involved in muscle protein degradation in living tissue.</text>
</comment>
<protein>
    <recommendedName>
        <fullName evidence="3">Calpastatin</fullName>
    </recommendedName>
    <alternativeName>
        <fullName evidence="11">Calpain inhibitor</fullName>
    </alternativeName>
</protein>
<evidence type="ECO:0000256" key="8">
    <source>
        <dbReference type="ARBA" id="ARBA00022737"/>
    </source>
</evidence>
<feature type="compositionally biased region" description="Polar residues" evidence="12">
    <location>
        <begin position="989"/>
        <end position="1010"/>
    </location>
</feature>
<keyword evidence="4" id="KW-1017">Isopeptide bond</keyword>
<dbReference type="GO" id="GO:0010859">
    <property type="term" value="F:calcium-dependent cysteine-type endopeptidase inhibitor activity"/>
    <property type="evidence" value="ECO:0007669"/>
    <property type="project" value="TreeGrafter"/>
</dbReference>
<gene>
    <name evidence="13" type="ORF">PLEPLA_LOCUS10745</name>
</gene>
<keyword evidence="5" id="KW-0597">Phosphoprotein</keyword>
<keyword evidence="7" id="KW-0789">Thiol protease inhibitor</keyword>
<dbReference type="GO" id="GO:0005737">
    <property type="term" value="C:cytoplasm"/>
    <property type="evidence" value="ECO:0007669"/>
    <property type="project" value="TreeGrafter"/>
</dbReference>
<dbReference type="InterPro" id="IPR001259">
    <property type="entry name" value="Prot_inh_calpain"/>
</dbReference>
<keyword evidence="10" id="KW-0007">Acetylation</keyword>
<evidence type="ECO:0000256" key="6">
    <source>
        <dbReference type="ARBA" id="ARBA00022690"/>
    </source>
</evidence>
<feature type="compositionally biased region" description="Basic and acidic residues" evidence="12">
    <location>
        <begin position="514"/>
        <end position="544"/>
    </location>
</feature>
<name>A0A9N7U1Y1_PLEPL</name>
<feature type="compositionally biased region" description="Low complexity" evidence="12">
    <location>
        <begin position="317"/>
        <end position="332"/>
    </location>
</feature>
<keyword evidence="8" id="KW-0677">Repeat</keyword>